<comment type="caution">
    <text evidence="1">The sequence shown here is derived from an EMBL/GenBank/DDBJ whole genome shotgun (WGS) entry which is preliminary data.</text>
</comment>
<dbReference type="InterPro" id="IPR046275">
    <property type="entry name" value="DUF6308"/>
</dbReference>
<proteinExistence type="predicted"/>
<protein>
    <submittedName>
        <fullName evidence="1">DUF6308 family protein</fullName>
    </submittedName>
</protein>
<evidence type="ECO:0000313" key="1">
    <source>
        <dbReference type="EMBL" id="MCG2622605.1"/>
    </source>
</evidence>
<gene>
    <name evidence="1" type="ORF">LVY72_11855</name>
</gene>
<organism evidence="1 2">
    <name type="scientific">Arthrobacter hankyongi</name>
    <dbReference type="NCBI Taxonomy" id="2904801"/>
    <lineage>
        <taxon>Bacteria</taxon>
        <taxon>Bacillati</taxon>
        <taxon>Actinomycetota</taxon>
        <taxon>Actinomycetes</taxon>
        <taxon>Micrococcales</taxon>
        <taxon>Micrococcaceae</taxon>
        <taxon>Arthrobacter</taxon>
    </lineage>
</organism>
<dbReference type="RefSeq" id="WP_237821068.1">
    <property type="nucleotide sequence ID" value="NZ_JAKLTQ010000007.1"/>
</dbReference>
<reference evidence="1" key="1">
    <citation type="submission" date="2022-01" db="EMBL/GenBank/DDBJ databases">
        <authorList>
            <person name="Jo J.-H."/>
            <person name="Im W.-T."/>
        </authorList>
    </citation>
    <scope>NUCLEOTIDE SEQUENCE</scope>
    <source>
        <strain evidence="1">I2-34</strain>
    </source>
</reference>
<accession>A0ABS9L7E6</accession>
<dbReference type="EMBL" id="JAKLTQ010000007">
    <property type="protein sequence ID" value="MCG2622605.1"/>
    <property type="molecule type" value="Genomic_DNA"/>
</dbReference>
<sequence>MNPHTQLDLSPDMPGGIGAIPLSDAVARVVAFCTHPKSGWQTYDMLGAAARRRGHFDEIAPWSLLWADTLAGRLSVSDVAGFTHELRSELVRRLQVLPDKDLAAMDDDDIASLTLLCRFGFSGVWAPKITKMLALYRPDSVPVLDGYVAIAMGFTRNGFSSGKEPRWERIHQTLLALRRILRHQHSELAQIRREVSLTVPDISEATDLRLLDIIIWTSQDDRMSRPGSSANFWLNRPQQEYRPVCLDPVMLQCRQHPEMCGR</sequence>
<dbReference type="Pfam" id="PF19827">
    <property type="entry name" value="DUF6308"/>
    <property type="match status" value="1"/>
</dbReference>
<keyword evidence="2" id="KW-1185">Reference proteome</keyword>
<dbReference type="Proteomes" id="UP001165368">
    <property type="component" value="Unassembled WGS sequence"/>
</dbReference>
<evidence type="ECO:0000313" key="2">
    <source>
        <dbReference type="Proteomes" id="UP001165368"/>
    </source>
</evidence>
<name>A0ABS9L7E6_9MICC</name>